<dbReference type="NCBIfam" id="NF033788">
    <property type="entry name" value="HTH_metalloreg"/>
    <property type="match status" value="1"/>
</dbReference>
<evidence type="ECO:0000256" key="1">
    <source>
        <dbReference type="ARBA" id="ARBA00023015"/>
    </source>
</evidence>
<evidence type="ECO:0000256" key="3">
    <source>
        <dbReference type="ARBA" id="ARBA00023163"/>
    </source>
</evidence>
<keyword evidence="3" id="KW-0804">Transcription</keyword>
<dbReference type="PRINTS" id="PR00778">
    <property type="entry name" value="HTHARSR"/>
</dbReference>
<keyword evidence="2" id="KW-0238">DNA-binding</keyword>
<proteinExistence type="predicted"/>
<evidence type="ECO:0000313" key="6">
    <source>
        <dbReference type="Proteomes" id="UP000176800"/>
    </source>
</evidence>
<dbReference type="AlphaFoldDB" id="A0A1G2U4S0"/>
<evidence type="ECO:0000259" key="4">
    <source>
        <dbReference type="PROSITE" id="PS50987"/>
    </source>
</evidence>
<sequence length="89" mass="10144">MIEKEAEKILKALANRRRLQIIKILKKKKKVMVGDIADTIKLSFTATSKHLGVLYSAGIVDREQKSLQMWYSPSNNTHPIVKHISNSIE</sequence>
<dbReference type="InterPro" id="IPR001845">
    <property type="entry name" value="HTH_ArsR_DNA-bd_dom"/>
</dbReference>
<dbReference type="InterPro" id="IPR036390">
    <property type="entry name" value="WH_DNA-bd_sf"/>
</dbReference>
<dbReference type="InterPro" id="IPR011991">
    <property type="entry name" value="ArsR-like_HTH"/>
</dbReference>
<evidence type="ECO:0000256" key="2">
    <source>
        <dbReference type="ARBA" id="ARBA00023125"/>
    </source>
</evidence>
<organism evidence="5 6">
    <name type="scientific">Candidatus Zambryskibacteria bacterium RIFCSPLOWO2_01_FULL_45_21</name>
    <dbReference type="NCBI Taxonomy" id="1802761"/>
    <lineage>
        <taxon>Bacteria</taxon>
        <taxon>Candidatus Zambryskiibacteriota</taxon>
    </lineage>
</organism>
<dbReference type="Pfam" id="PF01022">
    <property type="entry name" value="HTH_5"/>
    <property type="match status" value="1"/>
</dbReference>
<keyword evidence="1" id="KW-0805">Transcription regulation</keyword>
<dbReference type="EMBL" id="MHWE01000012">
    <property type="protein sequence ID" value="OHB03920.1"/>
    <property type="molecule type" value="Genomic_DNA"/>
</dbReference>
<dbReference type="Gene3D" id="1.10.10.10">
    <property type="entry name" value="Winged helix-like DNA-binding domain superfamily/Winged helix DNA-binding domain"/>
    <property type="match status" value="1"/>
</dbReference>
<evidence type="ECO:0000313" key="5">
    <source>
        <dbReference type="EMBL" id="OHB03920.1"/>
    </source>
</evidence>
<gene>
    <name evidence="5" type="ORF">A3B14_01135</name>
</gene>
<dbReference type="InterPro" id="IPR036388">
    <property type="entry name" value="WH-like_DNA-bd_sf"/>
</dbReference>
<dbReference type="InterPro" id="IPR051011">
    <property type="entry name" value="Metal_resp_trans_reg"/>
</dbReference>
<dbReference type="Proteomes" id="UP000176800">
    <property type="component" value="Unassembled WGS sequence"/>
</dbReference>
<dbReference type="SMART" id="SM00418">
    <property type="entry name" value="HTH_ARSR"/>
    <property type="match status" value="1"/>
</dbReference>
<accession>A0A1G2U4S0</accession>
<comment type="caution">
    <text evidence="5">The sequence shown here is derived from an EMBL/GenBank/DDBJ whole genome shotgun (WGS) entry which is preliminary data.</text>
</comment>
<dbReference type="PANTHER" id="PTHR43132">
    <property type="entry name" value="ARSENICAL RESISTANCE OPERON REPRESSOR ARSR-RELATED"/>
    <property type="match status" value="1"/>
</dbReference>
<name>A0A1G2U4S0_9BACT</name>
<dbReference type="PANTHER" id="PTHR43132:SF2">
    <property type="entry name" value="ARSENICAL RESISTANCE OPERON REPRESSOR ARSR-RELATED"/>
    <property type="match status" value="1"/>
</dbReference>
<reference evidence="5 6" key="1">
    <citation type="journal article" date="2016" name="Nat. Commun.">
        <title>Thousands of microbial genomes shed light on interconnected biogeochemical processes in an aquifer system.</title>
        <authorList>
            <person name="Anantharaman K."/>
            <person name="Brown C.T."/>
            <person name="Hug L.A."/>
            <person name="Sharon I."/>
            <person name="Castelle C.J."/>
            <person name="Probst A.J."/>
            <person name="Thomas B.C."/>
            <person name="Singh A."/>
            <person name="Wilkins M.J."/>
            <person name="Karaoz U."/>
            <person name="Brodie E.L."/>
            <person name="Williams K.H."/>
            <person name="Hubbard S.S."/>
            <person name="Banfield J.F."/>
        </authorList>
    </citation>
    <scope>NUCLEOTIDE SEQUENCE [LARGE SCALE GENOMIC DNA]</scope>
</reference>
<feature type="domain" description="HTH arsR-type" evidence="4">
    <location>
        <begin position="1"/>
        <end position="89"/>
    </location>
</feature>
<dbReference type="CDD" id="cd00090">
    <property type="entry name" value="HTH_ARSR"/>
    <property type="match status" value="1"/>
</dbReference>
<dbReference type="GO" id="GO:0003700">
    <property type="term" value="F:DNA-binding transcription factor activity"/>
    <property type="evidence" value="ECO:0007669"/>
    <property type="project" value="InterPro"/>
</dbReference>
<dbReference type="SUPFAM" id="SSF46785">
    <property type="entry name" value="Winged helix' DNA-binding domain"/>
    <property type="match status" value="1"/>
</dbReference>
<protein>
    <recommendedName>
        <fullName evidence="4">HTH arsR-type domain-containing protein</fullName>
    </recommendedName>
</protein>
<dbReference type="PROSITE" id="PS50987">
    <property type="entry name" value="HTH_ARSR_2"/>
    <property type="match status" value="1"/>
</dbReference>
<dbReference type="GO" id="GO:0003677">
    <property type="term" value="F:DNA binding"/>
    <property type="evidence" value="ECO:0007669"/>
    <property type="project" value="UniProtKB-KW"/>
</dbReference>